<evidence type="ECO:0000256" key="7">
    <source>
        <dbReference type="ARBA" id="ARBA00076680"/>
    </source>
</evidence>
<dbReference type="Proteomes" id="UP000184387">
    <property type="component" value="Unassembled WGS sequence"/>
</dbReference>
<dbReference type="InterPro" id="IPR039697">
    <property type="entry name" value="Alcohol_dehydrogenase_Fe"/>
</dbReference>
<dbReference type="EMBL" id="FQZF01000020">
    <property type="protein sequence ID" value="SHJ78049.1"/>
    <property type="molecule type" value="Genomic_DNA"/>
</dbReference>
<name>A0A1M6M3N7_9PROT</name>
<dbReference type="InterPro" id="IPR056798">
    <property type="entry name" value="ADH_Fe_C"/>
</dbReference>
<dbReference type="OrthoDB" id="9815791at2"/>
<proteinExistence type="inferred from homology"/>
<reference evidence="10 11" key="1">
    <citation type="submission" date="2016-11" db="EMBL/GenBank/DDBJ databases">
        <authorList>
            <person name="Jaros S."/>
            <person name="Januszkiewicz K."/>
            <person name="Wedrychowicz H."/>
        </authorList>
    </citation>
    <scope>NUCLEOTIDE SEQUENCE [LARGE SCALE GENOMIC DNA]</scope>
    <source>
        <strain evidence="10 11">DSM 14916</strain>
    </source>
</reference>
<evidence type="ECO:0000259" key="9">
    <source>
        <dbReference type="Pfam" id="PF25137"/>
    </source>
</evidence>
<dbReference type="Gene3D" id="3.40.50.1970">
    <property type="match status" value="1"/>
</dbReference>
<accession>A0A1M6M3N7</accession>
<dbReference type="AlphaFoldDB" id="A0A1M6M3N7"/>
<evidence type="ECO:0000313" key="10">
    <source>
        <dbReference type="EMBL" id="SHJ78049.1"/>
    </source>
</evidence>
<comment type="cofactor">
    <cofactor evidence="1">
        <name>Fe cation</name>
        <dbReference type="ChEBI" id="CHEBI:24875"/>
    </cofactor>
</comment>
<dbReference type="STRING" id="198092.SAMN02745194_03345"/>
<comment type="catalytic activity">
    <reaction evidence="5">
        <text>a primary alcohol + NAD(+) = an aldehyde + NADH + H(+)</text>
        <dbReference type="Rhea" id="RHEA:10736"/>
        <dbReference type="ChEBI" id="CHEBI:15378"/>
        <dbReference type="ChEBI" id="CHEBI:15734"/>
        <dbReference type="ChEBI" id="CHEBI:17478"/>
        <dbReference type="ChEBI" id="CHEBI:57540"/>
        <dbReference type="ChEBI" id="CHEBI:57945"/>
        <dbReference type="EC" id="1.1.1.1"/>
    </reaction>
</comment>
<keyword evidence="3" id="KW-0560">Oxidoreductase</keyword>
<evidence type="ECO:0000313" key="11">
    <source>
        <dbReference type="Proteomes" id="UP000184387"/>
    </source>
</evidence>
<dbReference type="FunFam" id="3.40.50.1970:FF:000003">
    <property type="entry name" value="Alcohol dehydrogenase, iron-containing"/>
    <property type="match status" value="1"/>
</dbReference>
<feature type="domain" description="Fe-containing alcohol dehydrogenase-like C-terminal" evidence="9">
    <location>
        <begin position="190"/>
        <end position="393"/>
    </location>
</feature>
<evidence type="ECO:0000256" key="5">
    <source>
        <dbReference type="ARBA" id="ARBA00049243"/>
    </source>
</evidence>
<sequence>MLVTLQAPRLILSGGGAVSRVAEVLGQFGLSRPLVVTDPWMASSGTVERCLAPLRAAGLRPAVFHETVPDPTDTVVEAGVQAFRAGDYDCLIGFGGGSPMDTAKAIAVLAAAPEGTHIRAFKVPAQANQGAVPVLCIPTTAGTGSEATRFTVITDTANDEKMLIAGLGALPLAAVVDHQLTWTVPARTVADTGVDSLTHALEAFVSKRANPFSDDYARLAMRLIAPNLRRAYADAQRGGNGPRDEEAREAMMRGAMLAGLAFSNASVALVHGMSRPIGAHFHVPHGLSNAMLLPAVTRFGLTAALPRYAEAARIMGVAEEGEGDEGAAAKLVEELEALNRDLSVPSPASHGIPADRWDGLLETMAAQALASGSPANNPRVPDAAEIVALYREVYA</sequence>
<gene>
    <name evidence="10" type="ORF">SAMN02745194_03345</name>
</gene>
<dbReference type="PANTHER" id="PTHR11496">
    <property type="entry name" value="ALCOHOL DEHYDROGENASE"/>
    <property type="match status" value="1"/>
</dbReference>
<dbReference type="Gene3D" id="1.20.1090.10">
    <property type="entry name" value="Dehydroquinate synthase-like - alpha domain"/>
    <property type="match status" value="1"/>
</dbReference>
<evidence type="ECO:0000256" key="2">
    <source>
        <dbReference type="ARBA" id="ARBA00007358"/>
    </source>
</evidence>
<dbReference type="FunFam" id="1.20.1090.10:FF:000001">
    <property type="entry name" value="Aldehyde-alcohol dehydrogenase"/>
    <property type="match status" value="1"/>
</dbReference>
<dbReference type="RefSeq" id="WP_073136752.1">
    <property type="nucleotide sequence ID" value="NZ_FQZF01000020.1"/>
</dbReference>
<protein>
    <recommendedName>
        <fullName evidence="6">Alcohol dehydrogenase 2</fullName>
    </recommendedName>
    <alternativeName>
        <fullName evidence="7">Alcohol dehydrogenase II</fullName>
    </alternativeName>
</protein>
<dbReference type="CDD" id="cd08194">
    <property type="entry name" value="Fe-ADH-like"/>
    <property type="match status" value="1"/>
</dbReference>
<evidence type="ECO:0000256" key="6">
    <source>
        <dbReference type="ARBA" id="ARBA00074848"/>
    </source>
</evidence>
<dbReference type="GO" id="GO:0046872">
    <property type="term" value="F:metal ion binding"/>
    <property type="evidence" value="ECO:0007669"/>
    <property type="project" value="InterPro"/>
</dbReference>
<feature type="domain" description="Alcohol dehydrogenase iron-type/glycerol dehydrogenase GldA" evidence="8">
    <location>
        <begin position="8"/>
        <end position="177"/>
    </location>
</feature>
<organism evidence="10 11">
    <name type="scientific">Muricoccus roseus</name>
    <dbReference type="NCBI Taxonomy" id="198092"/>
    <lineage>
        <taxon>Bacteria</taxon>
        <taxon>Pseudomonadati</taxon>
        <taxon>Pseudomonadota</taxon>
        <taxon>Alphaproteobacteria</taxon>
        <taxon>Acetobacterales</taxon>
        <taxon>Roseomonadaceae</taxon>
        <taxon>Muricoccus</taxon>
    </lineage>
</organism>
<dbReference type="Pfam" id="PF25137">
    <property type="entry name" value="ADH_Fe_C"/>
    <property type="match status" value="1"/>
</dbReference>
<dbReference type="InterPro" id="IPR001670">
    <property type="entry name" value="ADH_Fe/GldA"/>
</dbReference>
<dbReference type="SUPFAM" id="SSF56796">
    <property type="entry name" value="Dehydroquinate synthase-like"/>
    <property type="match status" value="1"/>
</dbReference>
<comment type="similarity">
    <text evidence="2">Belongs to the iron-containing alcohol dehydrogenase family.</text>
</comment>
<comment type="catalytic activity">
    <reaction evidence="4">
        <text>a secondary alcohol + NAD(+) = a ketone + NADH + H(+)</text>
        <dbReference type="Rhea" id="RHEA:10740"/>
        <dbReference type="ChEBI" id="CHEBI:15378"/>
        <dbReference type="ChEBI" id="CHEBI:17087"/>
        <dbReference type="ChEBI" id="CHEBI:35681"/>
        <dbReference type="ChEBI" id="CHEBI:57540"/>
        <dbReference type="ChEBI" id="CHEBI:57945"/>
        <dbReference type="EC" id="1.1.1.1"/>
    </reaction>
</comment>
<dbReference type="Pfam" id="PF00465">
    <property type="entry name" value="Fe-ADH"/>
    <property type="match status" value="1"/>
</dbReference>
<keyword evidence="11" id="KW-1185">Reference proteome</keyword>
<dbReference type="PANTHER" id="PTHR11496:SF102">
    <property type="entry name" value="ALCOHOL DEHYDROGENASE 4"/>
    <property type="match status" value="1"/>
</dbReference>
<evidence type="ECO:0000256" key="4">
    <source>
        <dbReference type="ARBA" id="ARBA00049164"/>
    </source>
</evidence>
<evidence type="ECO:0000256" key="3">
    <source>
        <dbReference type="ARBA" id="ARBA00023002"/>
    </source>
</evidence>
<evidence type="ECO:0000259" key="8">
    <source>
        <dbReference type="Pfam" id="PF00465"/>
    </source>
</evidence>
<evidence type="ECO:0000256" key="1">
    <source>
        <dbReference type="ARBA" id="ARBA00001962"/>
    </source>
</evidence>
<dbReference type="GO" id="GO:0004022">
    <property type="term" value="F:alcohol dehydrogenase (NAD+) activity"/>
    <property type="evidence" value="ECO:0007669"/>
    <property type="project" value="UniProtKB-EC"/>
</dbReference>